<evidence type="ECO:0000259" key="13">
    <source>
        <dbReference type="PROSITE" id="PS50904"/>
    </source>
</evidence>
<keyword evidence="14" id="KW-1185">Reference proteome</keyword>
<keyword evidence="10" id="KW-0496">Mitochondrion</keyword>
<proteinExistence type="inferred from homology"/>
<dbReference type="GO" id="GO:0005743">
    <property type="term" value="C:mitochondrial inner membrane"/>
    <property type="evidence" value="ECO:0007669"/>
    <property type="project" value="UniProtKB-SubCell"/>
</dbReference>
<dbReference type="Gene3D" id="1.10.600.10">
    <property type="entry name" value="Farnesyl Diphosphate Synthase"/>
    <property type="match status" value="1"/>
</dbReference>
<evidence type="ECO:0000256" key="4">
    <source>
        <dbReference type="ARBA" id="ARBA00006109"/>
    </source>
</evidence>
<keyword evidence="6" id="KW-0812">Transmembrane</keyword>
<dbReference type="InterPro" id="IPR008949">
    <property type="entry name" value="Isoprenoid_synthase_dom_sf"/>
</dbReference>
<evidence type="ECO:0000313" key="15">
    <source>
        <dbReference type="WBParaSite" id="Minc3s05122g37629"/>
    </source>
</evidence>
<feature type="domain" description="PRELI/MSF1" evidence="13">
    <location>
        <begin position="1"/>
        <end position="172"/>
    </location>
</feature>
<evidence type="ECO:0000256" key="5">
    <source>
        <dbReference type="ARBA" id="ARBA00011276"/>
    </source>
</evidence>
<evidence type="ECO:0000256" key="10">
    <source>
        <dbReference type="ARBA" id="ARBA00023128"/>
    </source>
</evidence>
<dbReference type="Proteomes" id="UP000887563">
    <property type="component" value="Unplaced"/>
</dbReference>
<comment type="subcellular location">
    <subcellularLocation>
        <location evidence="3">Early endosome membrane</location>
        <topology evidence="3">Multi-pass membrane protein</topology>
    </subcellularLocation>
    <subcellularLocation>
        <location evidence="2">Endoplasmic reticulum membrane</location>
        <topology evidence="2">Multi-pass membrane protein</topology>
    </subcellularLocation>
    <subcellularLocation>
        <location evidence="1">Mitochondrion inner membrane</location>
    </subcellularLocation>
</comment>
<evidence type="ECO:0000256" key="6">
    <source>
        <dbReference type="ARBA" id="ARBA00022692"/>
    </source>
</evidence>
<name>A0A914NBE1_MELIC</name>
<dbReference type="WBParaSite" id="Minc3s05122g37629">
    <property type="protein sequence ID" value="Minc3s05122g37629"/>
    <property type="gene ID" value="Minc3s05122g37629"/>
</dbReference>
<dbReference type="AlphaFoldDB" id="A0A914NBE1"/>
<dbReference type="PANTHER" id="PTHR21181">
    <property type="match status" value="1"/>
</dbReference>
<dbReference type="GO" id="GO:0005886">
    <property type="term" value="C:plasma membrane"/>
    <property type="evidence" value="ECO:0007669"/>
    <property type="project" value="TreeGrafter"/>
</dbReference>
<comment type="subunit">
    <text evidence="5">Component of the ER membrane protein complex (EMC).</text>
</comment>
<accession>A0A914NBE1</accession>
<evidence type="ECO:0000256" key="2">
    <source>
        <dbReference type="ARBA" id="ARBA00004477"/>
    </source>
</evidence>
<dbReference type="Pfam" id="PF04707">
    <property type="entry name" value="PRELI"/>
    <property type="match status" value="1"/>
</dbReference>
<dbReference type="GO" id="GO:0022890">
    <property type="term" value="F:inorganic cation transmembrane transporter activity"/>
    <property type="evidence" value="ECO:0007669"/>
    <property type="project" value="TreeGrafter"/>
</dbReference>
<dbReference type="InterPro" id="IPR002060">
    <property type="entry name" value="Squ/phyt_synthse"/>
</dbReference>
<reference evidence="15" key="1">
    <citation type="submission" date="2022-11" db="UniProtKB">
        <authorList>
            <consortium name="WormBaseParasite"/>
        </authorList>
    </citation>
    <scope>IDENTIFICATION</scope>
</reference>
<dbReference type="Pfam" id="PF00494">
    <property type="entry name" value="SQS_PSY"/>
    <property type="match status" value="1"/>
</dbReference>
<evidence type="ECO:0000256" key="8">
    <source>
        <dbReference type="ARBA" id="ARBA00022824"/>
    </source>
</evidence>
<keyword evidence="7" id="KW-0999">Mitochondrion inner membrane</keyword>
<dbReference type="GO" id="GO:0005794">
    <property type="term" value="C:Golgi apparatus"/>
    <property type="evidence" value="ECO:0007669"/>
    <property type="project" value="TreeGrafter"/>
</dbReference>
<dbReference type="SUPFAM" id="SSF48576">
    <property type="entry name" value="Terpenoid synthases"/>
    <property type="match status" value="1"/>
</dbReference>
<comment type="similarity">
    <text evidence="4">Belongs to the membrane magnesium transporter (TC 1.A.67) family.</text>
</comment>
<protein>
    <submittedName>
        <fullName evidence="15">PRELI/MSF1 domain-containing protein</fullName>
    </submittedName>
</protein>
<dbReference type="GO" id="GO:0031901">
    <property type="term" value="C:early endosome membrane"/>
    <property type="evidence" value="ECO:0007669"/>
    <property type="project" value="UniProtKB-SubCell"/>
</dbReference>
<dbReference type="Pfam" id="PF10270">
    <property type="entry name" value="MMgT"/>
    <property type="match status" value="1"/>
</dbReference>
<keyword evidence="9" id="KW-1133">Transmembrane helix</keyword>
<evidence type="ECO:0000313" key="14">
    <source>
        <dbReference type="Proteomes" id="UP000887563"/>
    </source>
</evidence>
<keyword evidence="11" id="KW-0472">Membrane</keyword>
<evidence type="ECO:0000256" key="3">
    <source>
        <dbReference type="ARBA" id="ARBA00004520"/>
    </source>
</evidence>
<keyword evidence="8" id="KW-0256">Endoplasmic reticulum</keyword>
<evidence type="ECO:0000256" key="12">
    <source>
        <dbReference type="ARBA" id="ARBA00038273"/>
    </source>
</evidence>
<dbReference type="InterPro" id="IPR006797">
    <property type="entry name" value="PRELI/MSF1_dom"/>
</dbReference>
<dbReference type="InterPro" id="IPR018937">
    <property type="entry name" value="MMgT"/>
</dbReference>
<dbReference type="PROSITE" id="PS50904">
    <property type="entry name" value="PRELI_MSF1"/>
    <property type="match status" value="1"/>
</dbReference>
<evidence type="ECO:0000256" key="1">
    <source>
        <dbReference type="ARBA" id="ARBA00004273"/>
    </source>
</evidence>
<comment type="similarity">
    <text evidence="12">Belongs to the NDUFAF6 family.</text>
</comment>
<dbReference type="PANTHER" id="PTHR21181:SF7">
    <property type="entry name" value="ER MEMBRANE PROTEIN COMPLEX SUBUNIT 5"/>
    <property type="match status" value="1"/>
</dbReference>
<evidence type="ECO:0000256" key="7">
    <source>
        <dbReference type="ARBA" id="ARBA00022792"/>
    </source>
</evidence>
<dbReference type="GO" id="GO:0072546">
    <property type="term" value="C:EMC complex"/>
    <property type="evidence" value="ECO:0007669"/>
    <property type="project" value="TreeGrafter"/>
</dbReference>
<evidence type="ECO:0000256" key="9">
    <source>
        <dbReference type="ARBA" id="ARBA00022989"/>
    </source>
</evidence>
<organism evidence="14 15">
    <name type="scientific">Meloidogyne incognita</name>
    <name type="common">Southern root-knot nematode worm</name>
    <name type="synonym">Oxyuris incognita</name>
    <dbReference type="NCBI Taxonomy" id="6306"/>
    <lineage>
        <taxon>Eukaryota</taxon>
        <taxon>Metazoa</taxon>
        <taxon>Ecdysozoa</taxon>
        <taxon>Nematoda</taxon>
        <taxon>Chromadorea</taxon>
        <taxon>Rhabditida</taxon>
        <taxon>Tylenchina</taxon>
        <taxon>Tylenchomorpha</taxon>
        <taxon>Tylenchoidea</taxon>
        <taxon>Meloidogynidae</taxon>
        <taxon>Meloidogyninae</taxon>
        <taxon>Meloidogyne</taxon>
        <taxon>Meloidogyne incognita group</taxon>
    </lineage>
</organism>
<evidence type="ECO:0000256" key="11">
    <source>
        <dbReference type="ARBA" id="ARBA00023136"/>
    </source>
</evidence>
<sequence>MHLFEAPERIFDYTINQVVTIFYNRYPNSFSKHVISEDVISREIKGGKIITRKLIVKRGAGFLKSVPRWISRQTHVAFMPTLEESIFDVIEGTLITHTRNVSWTNTLDMTETCTYKKLPDSKSSVKRILSVKANCRFSNLVEQFLLKLFRKSTNKTLKGYDEKLIERFLNYFFELKIMNSSVALVWRTLCSLSILSLAHCAYSAAQHRSYLRLIGQPFTCLPIDLLFQTIISLLIAMISTAFVVGEFQPIRADFLTSKKSWDTIGNCPSFYIFDHRGKCLLPKFEPTTTLKSTPQQYQEALNYCVKIVKERDYENYLAALLMPSNVRAKIFTILALNAEISTLRHKIKRHSGVANINQLKFWNDALNSLARRDALLPRQPVILALQAFYNFPQQSSTEFNLFLNLIKSRQQTLGDRPFENLNFLENYCKLLYGSLILLQMNCLNRQEFQLVDETKLEKVVNSLACSIGILTLLRATTLLLKHDGIVLLPQDVTDLHGLNVNSAARSGPNAMKDVAKDLCKIASTHLNSARSLTCSIHPSLRPALLTVGFRSDWILKVLEKSDFNLLDVRLHRRQHPFAALILWWRYRRRIF</sequence>